<evidence type="ECO:0000256" key="2">
    <source>
        <dbReference type="ARBA" id="ARBA00022801"/>
    </source>
</evidence>
<evidence type="ECO:0000313" key="5">
    <source>
        <dbReference type="EMBL" id="KFI93762.1"/>
    </source>
</evidence>
<gene>
    <name evidence="5" type="ORF">BSCA_0258</name>
</gene>
<comment type="caution">
    <text evidence="5">The sequence shown here is derived from an EMBL/GenBank/DDBJ whole genome shotgun (WGS) entry which is preliminary data.</text>
</comment>
<dbReference type="GO" id="GO:0004553">
    <property type="term" value="F:hydrolase activity, hydrolyzing O-glycosyl compounds"/>
    <property type="evidence" value="ECO:0007669"/>
    <property type="project" value="InterPro"/>
</dbReference>
<dbReference type="Gene3D" id="2.115.10.20">
    <property type="entry name" value="Glycosyl hydrolase domain, family 43"/>
    <property type="match status" value="1"/>
</dbReference>
<organism evidence="5 6">
    <name type="scientific">Bifidobacterium scardovii</name>
    <dbReference type="NCBI Taxonomy" id="158787"/>
    <lineage>
        <taxon>Bacteria</taxon>
        <taxon>Bacillati</taxon>
        <taxon>Actinomycetota</taxon>
        <taxon>Actinomycetes</taxon>
        <taxon>Bifidobacteriales</taxon>
        <taxon>Bifidobacteriaceae</taxon>
        <taxon>Bifidobacterium</taxon>
    </lineage>
</organism>
<dbReference type="OrthoDB" id="273314at2"/>
<dbReference type="SUPFAM" id="SSF75005">
    <property type="entry name" value="Arabinanase/levansucrase/invertase"/>
    <property type="match status" value="1"/>
</dbReference>
<dbReference type="GeneID" id="85164614"/>
<evidence type="ECO:0000256" key="4">
    <source>
        <dbReference type="RuleBase" id="RU361187"/>
    </source>
</evidence>
<accession>A0A087DE12</accession>
<dbReference type="eggNOG" id="COG3507">
    <property type="taxonomic scope" value="Bacteria"/>
</dbReference>
<dbReference type="Pfam" id="PF04616">
    <property type="entry name" value="Glyco_hydro_43"/>
    <property type="match status" value="1"/>
</dbReference>
<keyword evidence="6" id="KW-1185">Reference proteome</keyword>
<dbReference type="STRING" id="158787.BSCA_0258"/>
<protein>
    <submittedName>
        <fullName evidence="5">Glycosyl hydrolase family 43 protein</fullName>
    </submittedName>
</protein>
<name>A0A087DE12_9BIFI</name>
<evidence type="ECO:0000256" key="1">
    <source>
        <dbReference type="ARBA" id="ARBA00009865"/>
    </source>
</evidence>
<keyword evidence="3 4" id="KW-0326">Glycosidase</keyword>
<dbReference type="PANTHER" id="PTHR22925">
    <property type="entry name" value="GLYCOSYL HYDROLASE 43 FAMILY MEMBER"/>
    <property type="match status" value="1"/>
</dbReference>
<comment type="similarity">
    <text evidence="1 4">Belongs to the glycosyl hydrolase 43 family.</text>
</comment>
<evidence type="ECO:0000313" key="6">
    <source>
        <dbReference type="Proteomes" id="UP000029033"/>
    </source>
</evidence>
<dbReference type="AlphaFoldDB" id="A0A087DE12"/>
<dbReference type="RefSeq" id="WP_046726137.1">
    <property type="nucleotide sequence ID" value="NZ_CAUPKV010000023.1"/>
</dbReference>
<sequence length="321" mass="36624">MTDRFGSFLPHDTEGNVAQLHGIGVQRFDGTWYAYGENKTNGNLFQGVYCYTTDDFVDWTDHGIVLDVQEDGSALAADRIGERPKVLRCPETGKYVMYIHAETPDYQYAHISVAVADNPLGPFTFQTTMTWRGYLSRDIGVFQDEDGSGYIMSEDRDHGTHIYRLSNDYLTIVEDVACERATDYEYGLESPTIVKKDGLYYWFGSRLTGWFTNDNMYTTATDLHGPWSEWRAFAPIGIQTYDSQVDIVIPLDDDQYHSSRFLFIGDQWYKNDLGNSPLVQLPISIADGTASMHWDDSYEGFTHREIPDDHEPITDPHAYIS</sequence>
<proteinExistence type="inferred from homology"/>
<reference evidence="5 6" key="1">
    <citation type="submission" date="2014-03" db="EMBL/GenBank/DDBJ databases">
        <title>Genomics of Bifidobacteria.</title>
        <authorList>
            <person name="Ventura M."/>
            <person name="Milani C."/>
            <person name="Lugli G.A."/>
        </authorList>
    </citation>
    <scope>NUCLEOTIDE SEQUENCE [LARGE SCALE GENOMIC DNA]</scope>
    <source>
        <strain evidence="5 6">LMG 21589</strain>
    </source>
</reference>
<dbReference type="EMBL" id="JGZO01000012">
    <property type="protein sequence ID" value="KFI93762.1"/>
    <property type="molecule type" value="Genomic_DNA"/>
</dbReference>
<dbReference type="GO" id="GO:0005975">
    <property type="term" value="P:carbohydrate metabolic process"/>
    <property type="evidence" value="ECO:0007669"/>
    <property type="project" value="InterPro"/>
</dbReference>
<keyword evidence="2 4" id="KW-0378">Hydrolase</keyword>
<dbReference type="Proteomes" id="UP000029033">
    <property type="component" value="Unassembled WGS sequence"/>
</dbReference>
<dbReference type="PANTHER" id="PTHR22925:SF3">
    <property type="entry name" value="GLYCOSYL HYDROLASE FAMILY PROTEIN 43"/>
    <property type="match status" value="1"/>
</dbReference>
<dbReference type="InterPro" id="IPR023296">
    <property type="entry name" value="Glyco_hydro_beta-prop_sf"/>
</dbReference>
<evidence type="ECO:0000256" key="3">
    <source>
        <dbReference type="ARBA" id="ARBA00023295"/>
    </source>
</evidence>
<dbReference type="CDD" id="cd18821">
    <property type="entry name" value="GH43_Pc3Gal43A-like"/>
    <property type="match status" value="1"/>
</dbReference>
<dbReference type="InterPro" id="IPR006710">
    <property type="entry name" value="Glyco_hydro_43"/>
</dbReference>